<dbReference type="SUPFAM" id="SSF50249">
    <property type="entry name" value="Nucleic acid-binding proteins"/>
    <property type="match status" value="1"/>
</dbReference>
<name>A0A6C0EJJ0_9ZZZZ</name>
<sequence>MTDNIVYEHIYDKNILSLYNYIDCCKEDTQTLSENILPHKYSIIEERVDMTHIECYSIDPPGCEDADDAFSVYHDKQKLYLAIHIADPTEYINIESQLWETIKSRIITRYPSNRKPFHMMPIEIMEKSSLMDNNYGNEKNAISIVIEIDEETYKPQGEIKLLFTKIKVKKENALAYNDACNRIDEIHAIKTSLKISEVLVKERTSRTNGTILNDVSISAVTYENNIPSLVNVSQNEKRMKQMIAEFAIIANSFIGNYLKTHLNETGIFRTCDANSIINNKEMINMTGDELLEEIITQGIQADYASKVASHDLVGSEEYTHFTSPIRRVSDCICHYLLKYIFLSQHNKTLISPFTLDSLKSLSDNCVNLSKKMKKVQYKDTKFRLIQTMNNMLKVTKKITIMYYVTSYMNGFLNIIINKIDNYNSYLSYSLRIPNYNNAYEAKKKHTIDITIVNCPKKFDIGSIPELDAQFIY</sequence>
<dbReference type="GO" id="GO:0000175">
    <property type="term" value="F:3'-5'-RNA exonuclease activity"/>
    <property type="evidence" value="ECO:0007669"/>
    <property type="project" value="TreeGrafter"/>
</dbReference>
<organism evidence="2">
    <name type="scientific">viral metagenome</name>
    <dbReference type="NCBI Taxonomy" id="1070528"/>
    <lineage>
        <taxon>unclassified sequences</taxon>
        <taxon>metagenomes</taxon>
        <taxon>organismal metagenomes</taxon>
    </lineage>
</organism>
<dbReference type="GO" id="GO:0006402">
    <property type="term" value="P:mRNA catabolic process"/>
    <property type="evidence" value="ECO:0007669"/>
    <property type="project" value="TreeGrafter"/>
</dbReference>
<evidence type="ECO:0000259" key="1">
    <source>
        <dbReference type="SMART" id="SM00955"/>
    </source>
</evidence>
<dbReference type="AlphaFoldDB" id="A0A6C0EJJ0"/>
<dbReference type="GO" id="GO:0000932">
    <property type="term" value="C:P-body"/>
    <property type="evidence" value="ECO:0007669"/>
    <property type="project" value="TreeGrafter"/>
</dbReference>
<dbReference type="PANTHER" id="PTHR23355">
    <property type="entry name" value="RIBONUCLEASE"/>
    <property type="match status" value="1"/>
</dbReference>
<dbReference type="InterPro" id="IPR050180">
    <property type="entry name" value="RNR_Ribonuclease"/>
</dbReference>
<evidence type="ECO:0000313" key="2">
    <source>
        <dbReference type="EMBL" id="QHT28500.1"/>
    </source>
</evidence>
<reference evidence="2" key="1">
    <citation type="journal article" date="2020" name="Nature">
        <title>Giant virus diversity and host interactions through global metagenomics.</title>
        <authorList>
            <person name="Schulz F."/>
            <person name="Roux S."/>
            <person name="Paez-Espino D."/>
            <person name="Jungbluth S."/>
            <person name="Walsh D.A."/>
            <person name="Denef V.J."/>
            <person name="McMahon K.D."/>
            <person name="Konstantinidis K.T."/>
            <person name="Eloe-Fadrosh E.A."/>
            <person name="Kyrpides N.C."/>
            <person name="Woyke T."/>
        </authorList>
    </citation>
    <scope>NUCLEOTIDE SEQUENCE</scope>
    <source>
        <strain evidence="2">GVMAG-M-3300001348-25</strain>
    </source>
</reference>
<proteinExistence type="predicted"/>
<dbReference type="Pfam" id="PF00773">
    <property type="entry name" value="RNB"/>
    <property type="match status" value="1"/>
</dbReference>
<dbReference type="InterPro" id="IPR001900">
    <property type="entry name" value="RNase_II/R"/>
</dbReference>
<dbReference type="PANTHER" id="PTHR23355:SF9">
    <property type="entry name" value="DIS3-LIKE EXONUCLEASE 2"/>
    <property type="match status" value="1"/>
</dbReference>
<accession>A0A6C0EJJ0</accession>
<dbReference type="GO" id="GO:0003723">
    <property type="term" value="F:RNA binding"/>
    <property type="evidence" value="ECO:0007669"/>
    <property type="project" value="InterPro"/>
</dbReference>
<dbReference type="SMART" id="SM00955">
    <property type="entry name" value="RNB"/>
    <property type="match status" value="1"/>
</dbReference>
<dbReference type="EMBL" id="MN738860">
    <property type="protein sequence ID" value="QHT28500.1"/>
    <property type="molecule type" value="Genomic_DNA"/>
</dbReference>
<feature type="domain" description="RNB" evidence="1">
    <location>
        <begin position="47"/>
        <end position="343"/>
    </location>
</feature>
<protein>
    <recommendedName>
        <fullName evidence="1">RNB domain-containing protein</fullName>
    </recommendedName>
</protein>
<dbReference type="InterPro" id="IPR012340">
    <property type="entry name" value="NA-bd_OB-fold"/>
</dbReference>